<dbReference type="GO" id="GO:0004222">
    <property type="term" value="F:metalloendopeptidase activity"/>
    <property type="evidence" value="ECO:0007669"/>
    <property type="project" value="TreeGrafter"/>
</dbReference>
<accession>F1TGG0</accession>
<comment type="caution">
    <text evidence="4">The sequence shown here is derived from an EMBL/GenBank/DDBJ whole genome shotgun (WGS) entry which is preliminary data.</text>
</comment>
<dbReference type="InterPro" id="IPR007863">
    <property type="entry name" value="Peptidase_M16_C"/>
</dbReference>
<dbReference type="SMART" id="SM01264">
    <property type="entry name" value="M16C_associated"/>
    <property type="match status" value="1"/>
</dbReference>
<dbReference type="Pfam" id="PF00675">
    <property type="entry name" value="Peptidase_M16"/>
    <property type="match status" value="1"/>
</dbReference>
<reference evidence="4" key="1">
    <citation type="submission" date="2009-07" db="EMBL/GenBank/DDBJ databases">
        <authorList>
            <consortium name="US DOE Joint Genome Institute (JGI-PGF)"/>
            <person name="Lucas S."/>
            <person name="Copeland A."/>
            <person name="Lapidus A."/>
            <person name="Glavina del Rio T."/>
            <person name="Tice H."/>
            <person name="Bruce D."/>
            <person name="Goodwin L."/>
            <person name="Pitluck S."/>
            <person name="Larimer F."/>
            <person name="Land M.L."/>
            <person name="Mouttaki H."/>
            <person name="He Z."/>
            <person name="Zhou J."/>
            <person name="Hemme C.L."/>
        </authorList>
    </citation>
    <scope>NUCLEOTIDE SEQUENCE [LARGE SCALE GENOMIC DNA]</scope>
    <source>
        <strain evidence="4">DSM 2782</strain>
    </source>
</reference>
<dbReference type="Pfam" id="PF08367">
    <property type="entry name" value="M16C_assoc"/>
    <property type="match status" value="1"/>
</dbReference>
<keyword evidence="5" id="KW-1185">Reference proteome</keyword>
<dbReference type="InterPro" id="IPR055130">
    <property type="entry name" value="PreP_C"/>
</dbReference>
<sequence>MKKVVSYMLSFVLILSLFLNVAPCVDAAQTELKALPEVGQVVSGFKVREVGNMEIIDSKTVLFEHEKTGAKLIFIQNKDTNRAFDISFKTPAFNDTGVNHVLEHITVSGSQKYPMKNVLFTILNQTYSTFINAFTAQNFTTYPVSSLSEDQLLKLTEVYMDCVYHPSVYNDKNIFKREAWRYEMADSKADLNISGTVYNEMKGALGNITTAAAYNSLKTLFPNSTQSTVSGGDPDKVKDLAYEDVIKTHNTYYHPSNSLMVLYGNVDYERFLKMIDDSYLSKYDKKDIKIEKLKLQPLEKTVEKTFKYPVAAGTDTKNASQIDYCFPLANMSDDDLLGVAVLAELIGSDSSQLKQEFRDKKLGGDIVVSYNSGLSIPVLSFSAQNTDESKKTDIKALVDKYLNIIVKTGFKSEDVDAVLAGELRGVSNITETPNLGVNLSTQVGSFWANFDSIDFYNNMLKNIKSFSAKSEKRYFEGLIEKFLLNNKNTALVTTVPEAGLSEKQAAEQKKYLSDKQASMSQQQIDAIVNETKTYNEWNSREDNKDVVKSLQAVKISDLPEEVKNYNIKETKSDGVKLISAEANVGEMESTSLYFDTSSVPADKLHYLKLYTELLGNLDTKNSKKAELSNLKTRYINGAAFNLSILPDKNYIKYSPVLTVSWSGIIGDYDKQLEVVKDIVLNTQVDNSTDILNIVKSRISEMKTQYTSNPLSIQAMRSRSYFNEGYNYLDYISAIDYYNFLTNLEKEISKNPNGVLKELDNVKALVTNKKNLIVTFAGNKNSISKFETAIKKFTAVMPSKDIAKQDYSKLPKPAKKEGISVDGSVQYNMIYAPYDKMGTVFNGKYIPIGSVINENYITPKIRFGYGAYDNIVDFGNEGFMLASYRDPNIKETFEVYNGLPEFIKNINLTQEQLDSYILKSFSNYTVSSGELSGANTAIGYYLMGIKSEDILQILKEIKSVTVKDVKDSASMIENMLKNGTYSTAGSKEKLSQNKELYDSIIALEQGQDTKTGTITRGQFFELVLAGTPNPIEMAKQQGLITADKKGNYFENRKLTREELAVFVFKIATWSGVKIPDAKSEIADINSAAVWSRKAVNALVGFEVIKLDDKGNFNPKGEVTADFVTTVFNNLNQKLAGK</sequence>
<dbReference type="PANTHER" id="PTHR43016:SF13">
    <property type="entry name" value="PRESEQUENCE PROTEASE, MITOCHONDRIAL"/>
    <property type="match status" value="1"/>
</dbReference>
<feature type="chain" id="PRO_5003273013" evidence="2">
    <location>
        <begin position="28"/>
        <end position="1136"/>
    </location>
</feature>
<protein>
    <submittedName>
        <fullName evidence="4">Peptidase M16C associated domain protein</fullName>
    </submittedName>
</protein>
<dbReference type="SUPFAM" id="SSF63411">
    <property type="entry name" value="LuxS/MPP-like metallohydrolase"/>
    <property type="match status" value="4"/>
</dbReference>
<dbReference type="RefSeq" id="WP_004621248.1">
    <property type="nucleotide sequence ID" value="NZ_ACXX02000013.1"/>
</dbReference>
<proteinExistence type="predicted"/>
<dbReference type="InterPro" id="IPR011765">
    <property type="entry name" value="Pept_M16_N"/>
</dbReference>
<dbReference type="GO" id="GO:0016485">
    <property type="term" value="P:protein processing"/>
    <property type="evidence" value="ECO:0007669"/>
    <property type="project" value="TreeGrafter"/>
</dbReference>
<dbReference type="STRING" id="588581.Cpap_0778"/>
<evidence type="ECO:0000256" key="1">
    <source>
        <dbReference type="ARBA" id="ARBA00022737"/>
    </source>
</evidence>
<dbReference type="PANTHER" id="PTHR43016">
    <property type="entry name" value="PRESEQUENCE PROTEASE"/>
    <property type="match status" value="1"/>
</dbReference>
<dbReference type="InterPro" id="IPR011249">
    <property type="entry name" value="Metalloenz_LuxS/M16"/>
</dbReference>
<dbReference type="Pfam" id="PF00395">
    <property type="entry name" value="SLH"/>
    <property type="match status" value="1"/>
</dbReference>
<dbReference type="InterPro" id="IPR001119">
    <property type="entry name" value="SLH_dom"/>
</dbReference>
<evidence type="ECO:0000259" key="3">
    <source>
        <dbReference type="SMART" id="SM01264"/>
    </source>
</evidence>
<feature type="domain" description="Peptidase M16C associated" evidence="3">
    <location>
        <begin position="494"/>
        <end position="743"/>
    </location>
</feature>
<organism evidence="4 5">
    <name type="scientific">Ruminiclostridium papyrosolvens DSM 2782</name>
    <dbReference type="NCBI Taxonomy" id="588581"/>
    <lineage>
        <taxon>Bacteria</taxon>
        <taxon>Bacillati</taxon>
        <taxon>Bacillota</taxon>
        <taxon>Clostridia</taxon>
        <taxon>Eubacteriales</taxon>
        <taxon>Oscillospiraceae</taxon>
        <taxon>Ruminiclostridium</taxon>
    </lineage>
</organism>
<dbReference type="Proteomes" id="UP000003860">
    <property type="component" value="Unassembled WGS sequence"/>
</dbReference>
<gene>
    <name evidence="4" type="ORF">Cpap_0778</name>
</gene>
<feature type="signal peptide" evidence="2">
    <location>
        <begin position="1"/>
        <end position="27"/>
    </location>
</feature>
<evidence type="ECO:0000313" key="4">
    <source>
        <dbReference type="EMBL" id="EGD46525.1"/>
    </source>
</evidence>
<keyword evidence="1" id="KW-0677">Repeat</keyword>
<dbReference type="Pfam" id="PF05193">
    <property type="entry name" value="Peptidase_M16_C"/>
    <property type="match status" value="1"/>
</dbReference>
<keyword evidence="2" id="KW-0732">Signal</keyword>
<evidence type="ECO:0000313" key="5">
    <source>
        <dbReference type="Proteomes" id="UP000003860"/>
    </source>
</evidence>
<name>F1TGG0_9FIRM</name>
<dbReference type="eggNOG" id="COG1026">
    <property type="taxonomic scope" value="Bacteria"/>
</dbReference>
<evidence type="ECO:0000256" key="2">
    <source>
        <dbReference type="SAM" id="SignalP"/>
    </source>
</evidence>
<dbReference type="OrthoDB" id="9762027at2"/>
<dbReference type="Pfam" id="PF22516">
    <property type="entry name" value="PreP_C"/>
    <property type="match status" value="1"/>
</dbReference>
<dbReference type="Gene3D" id="3.30.830.10">
    <property type="entry name" value="Metalloenzyme, LuxS/M16 peptidase-like"/>
    <property type="match status" value="4"/>
</dbReference>
<dbReference type="EMBL" id="ACXX02000013">
    <property type="protein sequence ID" value="EGD46525.1"/>
    <property type="molecule type" value="Genomic_DNA"/>
</dbReference>
<dbReference type="InterPro" id="IPR013578">
    <property type="entry name" value="Peptidase_M16C_assoc"/>
</dbReference>
<dbReference type="AlphaFoldDB" id="F1TGG0"/>
<reference evidence="4" key="2">
    <citation type="submission" date="2011-01" db="EMBL/GenBank/DDBJ databases">
        <title>The Non-contiguous Finished genome of Clostridium papyrosolvens.</title>
        <authorList>
            <person name="Lucas S."/>
            <person name="Copeland A."/>
            <person name="Lapidus A."/>
            <person name="Cheng J.-F."/>
            <person name="Goodwin L."/>
            <person name="Pitluck S."/>
            <person name="Misra M."/>
            <person name="Chertkov O."/>
            <person name="Detter J.C."/>
            <person name="Han C."/>
            <person name="Tapia R."/>
            <person name="Land M."/>
            <person name="Hauser L."/>
            <person name="Kyrpides N."/>
            <person name="Ivanova N."/>
            <person name="Pagani I."/>
            <person name="Mouttaki H."/>
            <person name="He Z."/>
            <person name="Zhou J."/>
            <person name="Hemme C.L."/>
            <person name="Woyke T."/>
        </authorList>
    </citation>
    <scope>NUCLEOTIDE SEQUENCE [LARGE SCALE GENOMIC DNA]</scope>
    <source>
        <strain evidence="4">DSM 2782</strain>
    </source>
</reference>
<dbReference type="GO" id="GO:0046872">
    <property type="term" value="F:metal ion binding"/>
    <property type="evidence" value="ECO:0007669"/>
    <property type="project" value="InterPro"/>
</dbReference>